<dbReference type="PROSITE" id="PS00018">
    <property type="entry name" value="EF_HAND_1"/>
    <property type="match status" value="2"/>
</dbReference>
<organism evidence="6">
    <name type="scientific">Bicosoecida sp. CB-2014</name>
    <dbReference type="NCBI Taxonomy" id="1486930"/>
    <lineage>
        <taxon>Eukaryota</taxon>
        <taxon>Sar</taxon>
        <taxon>Stramenopiles</taxon>
        <taxon>Bigyra</taxon>
        <taxon>Opalozoa</taxon>
        <taxon>Bicosoecida</taxon>
    </lineage>
</organism>
<evidence type="ECO:0000256" key="4">
    <source>
        <dbReference type="ARBA" id="ARBA00022837"/>
    </source>
</evidence>
<evidence type="ECO:0000256" key="2">
    <source>
        <dbReference type="ARBA" id="ARBA00020786"/>
    </source>
</evidence>
<evidence type="ECO:0000256" key="1">
    <source>
        <dbReference type="ARBA" id="ARBA00005253"/>
    </source>
</evidence>
<evidence type="ECO:0000259" key="5">
    <source>
        <dbReference type="PROSITE" id="PS50222"/>
    </source>
</evidence>
<dbReference type="CDD" id="cd00051">
    <property type="entry name" value="EFh"/>
    <property type="match status" value="1"/>
</dbReference>
<protein>
    <recommendedName>
        <fullName evidence="2">Calmodulin</fullName>
    </recommendedName>
</protein>
<dbReference type="PANTHER" id="PTHR23048">
    <property type="entry name" value="MYOSIN LIGHT CHAIN 1, 3"/>
    <property type="match status" value="1"/>
</dbReference>
<dbReference type="PROSITE" id="PS50222">
    <property type="entry name" value="EF_HAND_2"/>
    <property type="match status" value="2"/>
</dbReference>
<sequence length="166" mass="17808">MASGGAGRGLAAAGSGPGRLTDEELAEFREIFNLVDKDGGGTISKDELLELMETLGINASPEEVELMINEVDEDQSGEIDFEEFVAVMSRKVNSSYTPDQVKAAFKIFEGTAPSGYIKVGDLLTALTTYCSETVTEAQAAELISQLEPDTNGLVNYAEYVTMMMSE</sequence>
<comment type="similarity">
    <text evidence="1">Belongs to the centrin family.</text>
</comment>
<dbReference type="AlphaFoldDB" id="A0A7S1GDX7"/>
<dbReference type="CDD" id="cd15898">
    <property type="entry name" value="EFh_PI-PLC"/>
    <property type="match status" value="1"/>
</dbReference>
<keyword evidence="3" id="KW-0677">Repeat</keyword>
<accession>A0A7S1GDX7</accession>
<dbReference type="GO" id="GO:0005509">
    <property type="term" value="F:calcium ion binding"/>
    <property type="evidence" value="ECO:0007669"/>
    <property type="project" value="InterPro"/>
</dbReference>
<evidence type="ECO:0000256" key="3">
    <source>
        <dbReference type="ARBA" id="ARBA00022737"/>
    </source>
</evidence>
<gene>
    <name evidence="6" type="ORF">BSP0115_LOCUS15425</name>
</gene>
<dbReference type="EMBL" id="HBFS01023022">
    <property type="protein sequence ID" value="CAD8922162.1"/>
    <property type="molecule type" value="Transcribed_RNA"/>
</dbReference>
<dbReference type="Pfam" id="PF13499">
    <property type="entry name" value="EF-hand_7"/>
    <property type="match status" value="1"/>
</dbReference>
<feature type="domain" description="EF-hand" evidence="5">
    <location>
        <begin position="23"/>
        <end position="58"/>
    </location>
</feature>
<dbReference type="SMART" id="SM00054">
    <property type="entry name" value="EFh"/>
    <property type="match status" value="3"/>
</dbReference>
<dbReference type="FunFam" id="1.10.238.10:FF:000178">
    <property type="entry name" value="Calmodulin-2 A"/>
    <property type="match status" value="1"/>
</dbReference>
<dbReference type="PANTHER" id="PTHR23048:SF0">
    <property type="entry name" value="CALMODULIN LIKE 3"/>
    <property type="match status" value="1"/>
</dbReference>
<dbReference type="GO" id="GO:0016460">
    <property type="term" value="C:myosin II complex"/>
    <property type="evidence" value="ECO:0007669"/>
    <property type="project" value="TreeGrafter"/>
</dbReference>
<dbReference type="SUPFAM" id="SSF47473">
    <property type="entry name" value="EF-hand"/>
    <property type="match status" value="1"/>
</dbReference>
<dbReference type="Gene3D" id="1.10.238.10">
    <property type="entry name" value="EF-hand"/>
    <property type="match status" value="1"/>
</dbReference>
<dbReference type="InterPro" id="IPR002048">
    <property type="entry name" value="EF_hand_dom"/>
</dbReference>
<dbReference type="InterPro" id="IPR018247">
    <property type="entry name" value="EF_Hand_1_Ca_BS"/>
</dbReference>
<proteinExistence type="inferred from homology"/>
<name>A0A7S1GDX7_9STRA</name>
<keyword evidence="4" id="KW-0106">Calcium</keyword>
<dbReference type="InterPro" id="IPR011992">
    <property type="entry name" value="EF-hand-dom_pair"/>
</dbReference>
<reference evidence="6" key="1">
    <citation type="submission" date="2021-01" db="EMBL/GenBank/DDBJ databases">
        <authorList>
            <person name="Corre E."/>
            <person name="Pelletier E."/>
            <person name="Niang G."/>
            <person name="Scheremetjew M."/>
            <person name="Finn R."/>
            <person name="Kale V."/>
            <person name="Holt S."/>
            <person name="Cochrane G."/>
            <person name="Meng A."/>
            <person name="Brown T."/>
            <person name="Cohen L."/>
        </authorList>
    </citation>
    <scope>NUCLEOTIDE SEQUENCE</scope>
    <source>
        <strain evidence="6">Ms1</strain>
    </source>
</reference>
<dbReference type="InterPro" id="IPR050230">
    <property type="entry name" value="CALM/Myosin/TropC-like"/>
</dbReference>
<feature type="domain" description="EF-hand" evidence="5">
    <location>
        <begin position="59"/>
        <end position="94"/>
    </location>
</feature>
<evidence type="ECO:0000313" key="6">
    <source>
        <dbReference type="EMBL" id="CAD8922162.1"/>
    </source>
</evidence>